<keyword evidence="1" id="KW-1133">Transmembrane helix</keyword>
<organism evidence="2 3">
    <name type="scientific">Xenopus laevis</name>
    <name type="common">African clawed frog</name>
    <dbReference type="NCBI Taxonomy" id="8355"/>
    <lineage>
        <taxon>Eukaryota</taxon>
        <taxon>Metazoa</taxon>
        <taxon>Chordata</taxon>
        <taxon>Craniata</taxon>
        <taxon>Vertebrata</taxon>
        <taxon>Euteleostomi</taxon>
        <taxon>Amphibia</taxon>
        <taxon>Batrachia</taxon>
        <taxon>Anura</taxon>
        <taxon>Pipoidea</taxon>
        <taxon>Pipidae</taxon>
        <taxon>Xenopodinae</taxon>
        <taxon>Xenopus</taxon>
        <taxon>Xenopus</taxon>
    </lineage>
</organism>
<keyword evidence="1" id="KW-0812">Transmembrane</keyword>
<proteinExistence type="predicted"/>
<evidence type="ECO:0000256" key="1">
    <source>
        <dbReference type="SAM" id="Phobius"/>
    </source>
</evidence>
<evidence type="ECO:0000313" key="2">
    <source>
        <dbReference type="EMBL" id="OCT75910.1"/>
    </source>
</evidence>
<dbReference type="Proteomes" id="UP000694892">
    <property type="component" value="Chromosome 6L"/>
</dbReference>
<dbReference type="AlphaFoldDB" id="A0A974CLZ0"/>
<dbReference type="EMBL" id="CM004476">
    <property type="protein sequence ID" value="OCT75910.1"/>
    <property type="molecule type" value="Genomic_DNA"/>
</dbReference>
<evidence type="ECO:0000313" key="3">
    <source>
        <dbReference type="Proteomes" id="UP000694892"/>
    </source>
</evidence>
<sequence length="132" mass="15432">MHNMFFLKLVCKYEWASKYKDRTDSYFAPFAESTSPIFLCSICNPLHFPFPFSSNPFFSICPILSQHFFSLFCYLVCSALFCNFPMFSTAHLVLIIFFFLFSLLSLWEMEGFVACTKLPLIQALKHPEIIFN</sequence>
<feature type="transmembrane region" description="Helical" evidence="1">
    <location>
        <begin position="57"/>
        <end position="82"/>
    </location>
</feature>
<reference evidence="3" key="1">
    <citation type="journal article" date="2016" name="Nature">
        <title>Genome evolution in the allotetraploid frog Xenopus laevis.</title>
        <authorList>
            <person name="Session A.M."/>
            <person name="Uno Y."/>
            <person name="Kwon T."/>
            <person name="Chapman J.A."/>
            <person name="Toyoda A."/>
            <person name="Takahashi S."/>
            <person name="Fukui A."/>
            <person name="Hikosaka A."/>
            <person name="Suzuki A."/>
            <person name="Kondo M."/>
            <person name="van Heeringen S.J."/>
            <person name="Quigley I."/>
            <person name="Heinz S."/>
            <person name="Ogino H."/>
            <person name="Ochi H."/>
            <person name="Hellsten U."/>
            <person name="Lyons J.B."/>
            <person name="Simakov O."/>
            <person name="Putnam N."/>
            <person name="Stites J."/>
            <person name="Kuroki Y."/>
            <person name="Tanaka T."/>
            <person name="Michiue T."/>
            <person name="Watanabe M."/>
            <person name="Bogdanovic O."/>
            <person name="Lister R."/>
            <person name="Georgiou G."/>
            <person name="Paranjpe S.S."/>
            <person name="van Kruijsbergen I."/>
            <person name="Shu S."/>
            <person name="Carlson J."/>
            <person name="Kinoshita T."/>
            <person name="Ohta Y."/>
            <person name="Mawaribuchi S."/>
            <person name="Jenkins J."/>
            <person name="Grimwood J."/>
            <person name="Schmutz J."/>
            <person name="Mitros T."/>
            <person name="Mozaffari S.V."/>
            <person name="Suzuki Y."/>
            <person name="Haramoto Y."/>
            <person name="Yamamoto T.S."/>
            <person name="Takagi C."/>
            <person name="Heald R."/>
            <person name="Miller K."/>
            <person name="Haudenschild C."/>
            <person name="Kitzman J."/>
            <person name="Nakayama T."/>
            <person name="Izutsu Y."/>
            <person name="Robert J."/>
            <person name="Fortriede J."/>
            <person name="Burns K."/>
            <person name="Lotay V."/>
            <person name="Karimi K."/>
            <person name="Yasuoka Y."/>
            <person name="Dichmann D.S."/>
            <person name="Flajnik M.F."/>
            <person name="Houston D.W."/>
            <person name="Shendure J."/>
            <person name="DuPasquier L."/>
            <person name="Vize P.D."/>
            <person name="Zorn A.M."/>
            <person name="Ito M."/>
            <person name="Marcotte E.M."/>
            <person name="Wallingford J.B."/>
            <person name="Ito Y."/>
            <person name="Asashima M."/>
            <person name="Ueno N."/>
            <person name="Matsuda Y."/>
            <person name="Veenstra G.J."/>
            <person name="Fujiyama A."/>
            <person name="Harland R.M."/>
            <person name="Taira M."/>
            <person name="Rokhsar D.S."/>
        </authorList>
    </citation>
    <scope>NUCLEOTIDE SEQUENCE [LARGE SCALE GENOMIC DNA]</scope>
    <source>
        <strain evidence="3">J</strain>
    </source>
</reference>
<protein>
    <submittedName>
        <fullName evidence="2">Uncharacterized protein</fullName>
    </submittedName>
</protein>
<keyword evidence="1" id="KW-0472">Membrane</keyword>
<gene>
    <name evidence="2" type="ORF">XELAEV_18031096mg</name>
</gene>
<name>A0A974CLZ0_XENLA</name>
<feature type="transmembrane region" description="Helical" evidence="1">
    <location>
        <begin position="89"/>
        <end position="107"/>
    </location>
</feature>
<accession>A0A974CLZ0</accession>